<proteinExistence type="predicted"/>
<dbReference type="AlphaFoldDB" id="A0A9E7FVI7"/>
<dbReference type="EMBL" id="CP097507">
    <property type="protein sequence ID" value="URE00744.1"/>
    <property type="molecule type" value="Genomic_DNA"/>
</dbReference>
<keyword evidence="2" id="KW-1185">Reference proteome</keyword>
<gene>
    <name evidence="1" type="ORF">MUK42_27658</name>
</gene>
<organism evidence="1 2">
    <name type="scientific">Musa troglodytarum</name>
    <name type="common">fe'i banana</name>
    <dbReference type="NCBI Taxonomy" id="320322"/>
    <lineage>
        <taxon>Eukaryota</taxon>
        <taxon>Viridiplantae</taxon>
        <taxon>Streptophyta</taxon>
        <taxon>Embryophyta</taxon>
        <taxon>Tracheophyta</taxon>
        <taxon>Spermatophyta</taxon>
        <taxon>Magnoliopsida</taxon>
        <taxon>Liliopsida</taxon>
        <taxon>Zingiberales</taxon>
        <taxon>Musaceae</taxon>
        <taxon>Musa</taxon>
    </lineage>
</organism>
<evidence type="ECO:0000313" key="2">
    <source>
        <dbReference type="Proteomes" id="UP001055439"/>
    </source>
</evidence>
<sequence length="69" mass="7499">MACGVIIPPPPSWCRICGGITETDEVKSHAEIPNEEEHKVAKDAVDKQPPCPRFVHAIELLGGHENVSN</sequence>
<reference evidence="1" key="1">
    <citation type="submission" date="2022-05" db="EMBL/GenBank/DDBJ databases">
        <title>The Musa troglodytarum L. genome provides insights into the mechanism of non-climacteric behaviour and enrichment of carotenoids.</title>
        <authorList>
            <person name="Wang J."/>
        </authorList>
    </citation>
    <scope>NUCLEOTIDE SEQUENCE</scope>
    <source>
        <tissue evidence="1">Leaf</tissue>
    </source>
</reference>
<protein>
    <submittedName>
        <fullName evidence="1">Uncharacterized protein</fullName>
    </submittedName>
</protein>
<dbReference type="Proteomes" id="UP001055439">
    <property type="component" value="Chromosome 5"/>
</dbReference>
<accession>A0A9E7FVI7</accession>
<name>A0A9E7FVI7_9LILI</name>
<evidence type="ECO:0000313" key="1">
    <source>
        <dbReference type="EMBL" id="URE00744.1"/>
    </source>
</evidence>